<dbReference type="SUPFAM" id="SSF55961">
    <property type="entry name" value="Bet v1-like"/>
    <property type="match status" value="1"/>
</dbReference>
<comment type="caution">
    <text evidence="3">The sequence shown here is derived from an EMBL/GenBank/DDBJ whole genome shotgun (WGS) entry which is preliminary data.</text>
</comment>
<evidence type="ECO:0000313" key="3">
    <source>
        <dbReference type="EMBL" id="MCK2218943.1"/>
    </source>
</evidence>
<dbReference type="Proteomes" id="UP001317259">
    <property type="component" value="Unassembled WGS sequence"/>
</dbReference>
<dbReference type="Gene3D" id="3.30.530.20">
    <property type="match status" value="1"/>
</dbReference>
<dbReference type="Pfam" id="PF08327">
    <property type="entry name" value="AHSA1"/>
    <property type="match status" value="1"/>
</dbReference>
<accession>A0ABT0G3G3</accession>
<evidence type="ECO:0000259" key="2">
    <source>
        <dbReference type="Pfam" id="PF08327"/>
    </source>
</evidence>
<evidence type="ECO:0000313" key="4">
    <source>
        <dbReference type="Proteomes" id="UP001317259"/>
    </source>
</evidence>
<feature type="domain" description="Activator of Hsp90 ATPase homologue 1/2-like C-terminal" evidence="2">
    <location>
        <begin position="22"/>
        <end position="145"/>
    </location>
</feature>
<keyword evidence="4" id="KW-1185">Reference proteome</keyword>
<evidence type="ECO:0000256" key="1">
    <source>
        <dbReference type="ARBA" id="ARBA00006817"/>
    </source>
</evidence>
<name>A0ABT0G3G3_9ACTN</name>
<dbReference type="CDD" id="cd07814">
    <property type="entry name" value="SRPBCC_CalC_Aha1-like"/>
    <property type="match status" value="1"/>
</dbReference>
<dbReference type="EMBL" id="JAKRKC020000002">
    <property type="protein sequence ID" value="MCK2218943.1"/>
    <property type="molecule type" value="Genomic_DNA"/>
</dbReference>
<dbReference type="RefSeq" id="WP_242382735.1">
    <property type="nucleotide sequence ID" value="NZ_JAKRKC020000002.1"/>
</dbReference>
<protein>
    <submittedName>
        <fullName evidence="3">SRPBCC domain-containing protein</fullName>
    </submittedName>
</protein>
<dbReference type="InterPro" id="IPR013538">
    <property type="entry name" value="ASHA1/2-like_C"/>
</dbReference>
<organism evidence="3 4">
    <name type="scientific">Actinomadura luzonensis</name>
    <dbReference type="NCBI Taxonomy" id="2805427"/>
    <lineage>
        <taxon>Bacteria</taxon>
        <taxon>Bacillati</taxon>
        <taxon>Actinomycetota</taxon>
        <taxon>Actinomycetes</taxon>
        <taxon>Streptosporangiales</taxon>
        <taxon>Thermomonosporaceae</taxon>
        <taxon>Actinomadura</taxon>
    </lineage>
</organism>
<gene>
    <name evidence="3" type="ORF">MF672_034880</name>
</gene>
<reference evidence="3 4" key="1">
    <citation type="submission" date="2022-04" db="EMBL/GenBank/DDBJ databases">
        <title>Genome draft of Actinomadura sp. ATCC 31491.</title>
        <authorList>
            <person name="Shi X."/>
            <person name="Du Y."/>
        </authorList>
    </citation>
    <scope>NUCLEOTIDE SEQUENCE [LARGE SCALE GENOMIC DNA]</scope>
    <source>
        <strain evidence="3 4">ATCC 31491</strain>
    </source>
</reference>
<proteinExistence type="inferred from homology"/>
<dbReference type="InterPro" id="IPR023393">
    <property type="entry name" value="START-like_dom_sf"/>
</dbReference>
<sequence length="149" mass="17094">MPARRKTDEDLRAIRLDQFVAHPPAKVWRALTEPDLIAKWLMPGDFKPEVGHRFTFTTTPRKAVGFDGVVHCEVLELEPERLVKLSWSDGGRADWTVTWRLEPEGRGTRLFLDHEGFDPDDELQQMSRRIMGGGWRSMPDRIAEVAATL</sequence>
<comment type="similarity">
    <text evidence="1">Belongs to the AHA1 family.</text>
</comment>